<dbReference type="OrthoDB" id="5854584at2759"/>
<feature type="transmembrane region" description="Helical" evidence="1">
    <location>
        <begin position="7"/>
        <end position="28"/>
    </location>
</feature>
<keyword evidence="1" id="KW-1133">Transmembrane helix</keyword>
<dbReference type="InterPro" id="IPR037185">
    <property type="entry name" value="EmrE-like"/>
</dbReference>
<organism evidence="2 3">
    <name type="scientific">Drosophila busckii</name>
    <name type="common">Fruit fly</name>
    <dbReference type="NCBI Taxonomy" id="30019"/>
    <lineage>
        <taxon>Eukaryota</taxon>
        <taxon>Metazoa</taxon>
        <taxon>Ecdysozoa</taxon>
        <taxon>Arthropoda</taxon>
        <taxon>Hexapoda</taxon>
        <taxon>Insecta</taxon>
        <taxon>Pterygota</taxon>
        <taxon>Neoptera</taxon>
        <taxon>Endopterygota</taxon>
        <taxon>Diptera</taxon>
        <taxon>Brachycera</taxon>
        <taxon>Muscomorpha</taxon>
        <taxon>Ephydroidea</taxon>
        <taxon>Drosophilidae</taxon>
        <taxon>Drosophila</taxon>
    </lineage>
</organism>
<name>A0A0M5JBI2_DROBS</name>
<keyword evidence="1" id="KW-0812">Transmembrane</keyword>
<evidence type="ECO:0000313" key="2">
    <source>
        <dbReference type="EMBL" id="ALC44731.1"/>
    </source>
</evidence>
<dbReference type="Proteomes" id="UP000494163">
    <property type="component" value="Chromosome 3L"/>
</dbReference>
<feature type="transmembrane region" description="Helical" evidence="1">
    <location>
        <begin position="34"/>
        <end position="51"/>
    </location>
</feature>
<keyword evidence="3" id="KW-1185">Reference proteome</keyword>
<gene>
    <name evidence="2" type="ORF">Dbus_chr3Lg1897</name>
</gene>
<sequence>MTQQTLTATVLTAASNYILSFILGALVYVEPLTALSGIGMTLILAGLWFLCEPTTSATTTVEQITPDKKKI</sequence>
<keyword evidence="1" id="KW-0472">Membrane</keyword>
<accession>A0A0M5JBI2</accession>
<proteinExistence type="predicted"/>
<dbReference type="EMBL" id="CP012525">
    <property type="protein sequence ID" value="ALC44731.1"/>
    <property type="molecule type" value="Genomic_DNA"/>
</dbReference>
<protein>
    <submittedName>
        <fullName evidence="2">CG42495</fullName>
    </submittedName>
</protein>
<dbReference type="SUPFAM" id="SSF103481">
    <property type="entry name" value="Multidrug resistance efflux transporter EmrE"/>
    <property type="match status" value="1"/>
</dbReference>
<evidence type="ECO:0000256" key="1">
    <source>
        <dbReference type="SAM" id="Phobius"/>
    </source>
</evidence>
<dbReference type="AlphaFoldDB" id="A0A0M5JBI2"/>
<reference evidence="2 3" key="1">
    <citation type="submission" date="2015-08" db="EMBL/GenBank/DDBJ databases">
        <title>Ancestral chromatin configuration constrains chromatin evolution on differentiating sex chromosomes in Drosophila.</title>
        <authorList>
            <person name="Zhou Q."/>
            <person name="Bachtrog D."/>
        </authorList>
    </citation>
    <scope>NUCLEOTIDE SEQUENCE [LARGE SCALE GENOMIC DNA]</scope>
    <source>
        <tissue evidence="2">Whole larvae</tissue>
    </source>
</reference>
<evidence type="ECO:0000313" key="3">
    <source>
        <dbReference type="Proteomes" id="UP000494163"/>
    </source>
</evidence>
<dbReference type="Gene3D" id="1.10.3730.20">
    <property type="match status" value="1"/>
</dbReference>